<dbReference type="InterPro" id="IPR036390">
    <property type="entry name" value="WH_DNA-bd_sf"/>
</dbReference>
<evidence type="ECO:0000256" key="3">
    <source>
        <dbReference type="ARBA" id="ARBA00023125"/>
    </source>
</evidence>
<dbReference type="GO" id="GO:0003677">
    <property type="term" value="F:DNA binding"/>
    <property type="evidence" value="ECO:0007669"/>
    <property type="project" value="UniProtKB-KW"/>
</dbReference>
<evidence type="ECO:0000313" key="7">
    <source>
        <dbReference type="Proteomes" id="UP000613011"/>
    </source>
</evidence>
<accession>A0A936ZY95</accession>
<dbReference type="Pfam" id="PF03466">
    <property type="entry name" value="LysR_substrate"/>
    <property type="match status" value="1"/>
</dbReference>
<sequence>MNPKHLPTVRQLQAFLAVYRLRKLGAAAAQLFITPSAVSVLIRQLEDGLGVRLFDRTTRSLQPTPAAHETLPIAERVLGDLDGLATGLRELSELQRGEVSLVMTPTLASMLLPPVVEAFATRHPGVRLRVTDCAPDQFLPRIVGGMVDLGIGTPEQAGGEVEQRTLLRDRMALVCRRDHPLAAARRVRWADLEGIAVIAGRPGYGVRQLVDVAAAQAGAVLRVSHEISFQSTALWMVASGLGPAVMPSAYARHAADARLVIKPLSQPVVRRDIHIVTRRDRHLSPAGRAFIDVLRETWPMGPDRP</sequence>
<dbReference type="Pfam" id="PF00126">
    <property type="entry name" value="HTH_1"/>
    <property type="match status" value="1"/>
</dbReference>
<dbReference type="AlphaFoldDB" id="A0A936ZY95"/>
<dbReference type="RefSeq" id="WP_201685823.1">
    <property type="nucleotide sequence ID" value="NZ_JAEQNA010000009.1"/>
</dbReference>
<dbReference type="PANTHER" id="PTHR30419">
    <property type="entry name" value="HTH-TYPE TRANSCRIPTIONAL REGULATOR YBHD"/>
    <property type="match status" value="1"/>
</dbReference>
<proteinExistence type="inferred from homology"/>
<organism evidence="6 7">
    <name type="scientific">Ramlibacter aurantiacus</name>
    <dbReference type="NCBI Taxonomy" id="2801330"/>
    <lineage>
        <taxon>Bacteria</taxon>
        <taxon>Pseudomonadati</taxon>
        <taxon>Pseudomonadota</taxon>
        <taxon>Betaproteobacteria</taxon>
        <taxon>Burkholderiales</taxon>
        <taxon>Comamonadaceae</taxon>
        <taxon>Ramlibacter</taxon>
    </lineage>
</organism>
<dbReference type="Gene3D" id="3.40.190.290">
    <property type="match status" value="1"/>
</dbReference>
<evidence type="ECO:0000256" key="2">
    <source>
        <dbReference type="ARBA" id="ARBA00023015"/>
    </source>
</evidence>
<evidence type="ECO:0000256" key="4">
    <source>
        <dbReference type="ARBA" id="ARBA00023163"/>
    </source>
</evidence>
<comment type="caution">
    <text evidence="6">The sequence shown here is derived from an EMBL/GenBank/DDBJ whole genome shotgun (WGS) entry which is preliminary data.</text>
</comment>
<name>A0A936ZY95_9BURK</name>
<gene>
    <name evidence="6" type="ORF">JI739_20285</name>
</gene>
<reference evidence="6" key="1">
    <citation type="submission" date="2021-01" db="EMBL/GenBank/DDBJ databases">
        <title>Ramlibacter sp. strain AW1 16S ribosomal RNA gene Genome sequencing and assembly.</title>
        <authorList>
            <person name="Kang M."/>
        </authorList>
    </citation>
    <scope>NUCLEOTIDE SEQUENCE</scope>
    <source>
        <strain evidence="6">AW1</strain>
    </source>
</reference>
<comment type="similarity">
    <text evidence="1">Belongs to the LysR transcriptional regulatory family.</text>
</comment>
<dbReference type="GO" id="GO:0003700">
    <property type="term" value="F:DNA-binding transcription factor activity"/>
    <property type="evidence" value="ECO:0007669"/>
    <property type="project" value="InterPro"/>
</dbReference>
<evidence type="ECO:0000313" key="6">
    <source>
        <dbReference type="EMBL" id="MBL0422684.1"/>
    </source>
</evidence>
<dbReference type="Proteomes" id="UP000613011">
    <property type="component" value="Unassembled WGS sequence"/>
</dbReference>
<dbReference type="CDD" id="cd08440">
    <property type="entry name" value="PBP2_LTTR_like_4"/>
    <property type="match status" value="1"/>
</dbReference>
<dbReference type="InterPro" id="IPR050950">
    <property type="entry name" value="HTH-type_LysR_regulators"/>
</dbReference>
<dbReference type="GO" id="GO:0005829">
    <property type="term" value="C:cytosol"/>
    <property type="evidence" value="ECO:0007669"/>
    <property type="project" value="TreeGrafter"/>
</dbReference>
<dbReference type="EMBL" id="JAEQNA010000009">
    <property type="protein sequence ID" value="MBL0422684.1"/>
    <property type="molecule type" value="Genomic_DNA"/>
</dbReference>
<keyword evidence="7" id="KW-1185">Reference proteome</keyword>
<dbReference type="InterPro" id="IPR005119">
    <property type="entry name" value="LysR_subst-bd"/>
</dbReference>
<dbReference type="PROSITE" id="PS50931">
    <property type="entry name" value="HTH_LYSR"/>
    <property type="match status" value="1"/>
</dbReference>
<evidence type="ECO:0000259" key="5">
    <source>
        <dbReference type="PROSITE" id="PS50931"/>
    </source>
</evidence>
<dbReference type="Gene3D" id="1.10.10.10">
    <property type="entry name" value="Winged helix-like DNA-binding domain superfamily/Winged helix DNA-binding domain"/>
    <property type="match status" value="1"/>
</dbReference>
<protein>
    <submittedName>
        <fullName evidence="6">LysR family transcriptional regulator</fullName>
    </submittedName>
</protein>
<keyword evidence="3" id="KW-0238">DNA-binding</keyword>
<dbReference type="SUPFAM" id="SSF46785">
    <property type="entry name" value="Winged helix' DNA-binding domain"/>
    <property type="match status" value="1"/>
</dbReference>
<dbReference type="PANTHER" id="PTHR30419:SF8">
    <property type="entry name" value="NITROGEN ASSIMILATION TRANSCRIPTIONAL ACTIVATOR-RELATED"/>
    <property type="match status" value="1"/>
</dbReference>
<dbReference type="InterPro" id="IPR000847">
    <property type="entry name" value="LysR_HTH_N"/>
</dbReference>
<feature type="domain" description="HTH lysR-type" evidence="5">
    <location>
        <begin position="7"/>
        <end position="64"/>
    </location>
</feature>
<dbReference type="InterPro" id="IPR036388">
    <property type="entry name" value="WH-like_DNA-bd_sf"/>
</dbReference>
<evidence type="ECO:0000256" key="1">
    <source>
        <dbReference type="ARBA" id="ARBA00009437"/>
    </source>
</evidence>
<dbReference type="SUPFAM" id="SSF53850">
    <property type="entry name" value="Periplasmic binding protein-like II"/>
    <property type="match status" value="1"/>
</dbReference>
<keyword evidence="4" id="KW-0804">Transcription</keyword>
<keyword evidence="2" id="KW-0805">Transcription regulation</keyword>